<reference evidence="6" key="2">
    <citation type="journal article" date="2021" name="Sci. Rep.">
        <title>The distribution of antibiotic resistance genes in chicken gut microbiota commensals.</title>
        <authorList>
            <person name="Juricova H."/>
            <person name="Matiasovicova J."/>
            <person name="Kubasova T."/>
            <person name="Cejkova D."/>
            <person name="Rychlik I."/>
        </authorList>
    </citation>
    <scope>NUCLEOTIDE SEQUENCE</scope>
    <source>
        <strain evidence="6">An824</strain>
    </source>
</reference>
<feature type="signal peptide" evidence="4">
    <location>
        <begin position="1"/>
        <end position="24"/>
    </location>
</feature>
<evidence type="ECO:0000256" key="4">
    <source>
        <dbReference type="SAM" id="SignalP"/>
    </source>
</evidence>
<dbReference type="PANTHER" id="PTHR40980">
    <property type="entry name" value="PLUG DOMAIN-CONTAINING PROTEIN"/>
    <property type="match status" value="1"/>
</dbReference>
<keyword evidence="2" id="KW-0472">Membrane</keyword>
<dbReference type="InterPro" id="IPR041700">
    <property type="entry name" value="OMP_b-brl_3"/>
</dbReference>
<dbReference type="Pfam" id="PF14905">
    <property type="entry name" value="OMP_b-brl_3"/>
    <property type="match status" value="1"/>
</dbReference>
<dbReference type="PANTHER" id="PTHR40980:SF4">
    <property type="entry name" value="TONB-DEPENDENT RECEPTOR-LIKE BETA-BARREL DOMAIN-CONTAINING PROTEIN"/>
    <property type="match status" value="1"/>
</dbReference>
<sequence length="774" mass="86937">MKAYLRLLATCGLPLVPMALVAQAVTGRVVDDKGQPLSYTNVVALSLPDSSFVTGVMTDDDGTFTLETPETGRLLRFSLVGYKTVYADRRDDIGTVTLVPAEQVLGEVVVKSNLPKTRLKGEGMVTGVSGTILETAGTMEHLLDRIPNVSARNGKIEVFGRGEPDIYINGRKMRDAIELERLGSDNIKDIEVIANPGARYDASVTSVIRITTKKAVGEGFSVNNRLFGELNDYGYVVGQERLNLGWRSGGLDINGTLSLSRWANPDPKQIPLITYLDKTYNQLCEIDQVYKSRTLNGRLAISYMFNENHSIGISARYDRRLSDNGGWMNSVFTQDGDTTETLRSEYTAPVQATNVQGNAYYVGKIGQWNIDLNTDWMWSKTRNMMNTSEDFRETGQAEEHNDVTTQTDGRNSLIASKLVVTAPLLGGNFSFGGEYSYSERKTVYTVLPKDIIDDDNSRIEEGMASAFIEYARQFGPVNMQVGLRYENVNFDYFEDNVYKDGQSKVYSNLFPSLALSAMFGKLNLQLGYAADIHRPSYSQLRSNITYDNRYTYEGGNPFLLPTKSHNVNFAASYEWAMFSAGYSHVIDPMLQHSETYKDDPAVALFRQVNGESYDKVYASFNLRPAFGIWHPSLMLGIQKQWFKMDVHGHSPLDNPLATIRFNNTLDTKICQISVNMDYRTAGADENVYIRKPSFGVDLSLYKAFFDKKLTVQLYADDLFKTRKNNLMMFYGTMRESYYMTPAMRNINLTVVYKFNVGRSKYKGTGAGDGQKSRF</sequence>
<dbReference type="EMBL" id="JACJJG010000016">
    <property type="protein sequence ID" value="MBM6673229.1"/>
    <property type="molecule type" value="Genomic_DNA"/>
</dbReference>
<comment type="caution">
    <text evidence="6">The sequence shown here is derived from an EMBL/GenBank/DDBJ whole genome shotgun (WGS) entry which is preliminary data.</text>
</comment>
<dbReference type="SUPFAM" id="SSF56935">
    <property type="entry name" value="Porins"/>
    <property type="match status" value="1"/>
</dbReference>
<protein>
    <submittedName>
        <fullName evidence="6">TonB-dependent receptor</fullName>
    </submittedName>
</protein>
<dbReference type="Proteomes" id="UP000706891">
    <property type="component" value="Unassembled WGS sequence"/>
</dbReference>
<dbReference type="InterPro" id="IPR008969">
    <property type="entry name" value="CarboxyPept-like_regulatory"/>
</dbReference>
<dbReference type="Gene3D" id="2.40.170.20">
    <property type="entry name" value="TonB-dependent receptor, beta-barrel domain"/>
    <property type="match status" value="1"/>
</dbReference>
<feature type="domain" description="Outer membrane protein beta-barrel" evidence="5">
    <location>
        <begin position="370"/>
        <end position="752"/>
    </location>
</feature>
<dbReference type="InterPro" id="IPR036942">
    <property type="entry name" value="Beta-barrel_TonB_sf"/>
</dbReference>
<dbReference type="RefSeq" id="WP_205103867.1">
    <property type="nucleotide sequence ID" value="NZ_JACJJG010000016.1"/>
</dbReference>
<name>A0A938WS87_9BACT</name>
<dbReference type="SUPFAM" id="SSF49464">
    <property type="entry name" value="Carboxypeptidase regulatory domain-like"/>
    <property type="match status" value="1"/>
</dbReference>
<accession>A0A938WS87</accession>
<evidence type="ECO:0000256" key="2">
    <source>
        <dbReference type="ARBA" id="ARBA00023136"/>
    </source>
</evidence>
<keyword evidence="3" id="KW-0998">Cell outer membrane</keyword>
<reference evidence="6" key="1">
    <citation type="submission" date="2020-08" db="EMBL/GenBank/DDBJ databases">
        <authorList>
            <person name="Cejkova D."/>
            <person name="Kubasova T."/>
            <person name="Jahodarova E."/>
            <person name="Rychlik I."/>
        </authorList>
    </citation>
    <scope>NUCLEOTIDE SEQUENCE</scope>
    <source>
        <strain evidence="6">An824</strain>
    </source>
</reference>
<evidence type="ECO:0000256" key="3">
    <source>
        <dbReference type="ARBA" id="ARBA00023237"/>
    </source>
</evidence>
<evidence type="ECO:0000313" key="6">
    <source>
        <dbReference type="EMBL" id="MBM6673229.1"/>
    </source>
</evidence>
<evidence type="ECO:0000313" key="7">
    <source>
        <dbReference type="Proteomes" id="UP000706891"/>
    </source>
</evidence>
<dbReference type="AlphaFoldDB" id="A0A938WS87"/>
<feature type="chain" id="PRO_5036976447" evidence="4">
    <location>
        <begin position="25"/>
        <end position="774"/>
    </location>
</feature>
<evidence type="ECO:0000259" key="5">
    <source>
        <dbReference type="Pfam" id="PF14905"/>
    </source>
</evidence>
<dbReference type="Pfam" id="PF13620">
    <property type="entry name" value="CarboxypepD_reg"/>
    <property type="match status" value="1"/>
</dbReference>
<evidence type="ECO:0000256" key="1">
    <source>
        <dbReference type="ARBA" id="ARBA00004442"/>
    </source>
</evidence>
<organism evidence="6 7">
    <name type="scientific">Marseilla massiliensis</name>
    <dbReference type="NCBI Taxonomy" id="1841864"/>
    <lineage>
        <taxon>Bacteria</taxon>
        <taxon>Pseudomonadati</taxon>
        <taxon>Bacteroidota</taxon>
        <taxon>Bacteroidia</taxon>
        <taxon>Bacteroidales</taxon>
        <taxon>Prevotellaceae</taxon>
        <taxon>Marseilla</taxon>
    </lineage>
</organism>
<keyword evidence="7" id="KW-1185">Reference proteome</keyword>
<dbReference type="GO" id="GO:0009279">
    <property type="term" value="C:cell outer membrane"/>
    <property type="evidence" value="ECO:0007669"/>
    <property type="project" value="UniProtKB-SubCell"/>
</dbReference>
<keyword evidence="6" id="KW-0675">Receptor</keyword>
<proteinExistence type="predicted"/>
<comment type="subcellular location">
    <subcellularLocation>
        <location evidence="1">Cell outer membrane</location>
    </subcellularLocation>
</comment>
<gene>
    <name evidence="6" type="ORF">H6A34_04975</name>
</gene>
<keyword evidence="4" id="KW-0732">Signal</keyword>